<keyword evidence="4 5" id="KW-0539">Nucleus</keyword>
<comment type="similarity">
    <text evidence="2 5">Belongs to the MET18/MMS19 family.</text>
</comment>
<evidence type="ECO:0000256" key="5">
    <source>
        <dbReference type="RuleBase" id="RU367072"/>
    </source>
</evidence>
<dbReference type="Gene3D" id="1.25.10.10">
    <property type="entry name" value="Leucine-rich Repeat Variant"/>
    <property type="match status" value="1"/>
</dbReference>
<comment type="subcellular location">
    <subcellularLocation>
        <location evidence="1 5">Nucleus</location>
    </subcellularLocation>
</comment>
<feature type="domain" description="MMS19 N-terminal" evidence="7">
    <location>
        <begin position="53"/>
        <end position="328"/>
    </location>
</feature>
<reference evidence="8" key="1">
    <citation type="submission" date="2021-01" db="EMBL/GenBank/DDBJ databases">
        <authorList>
            <person name="Corre E."/>
            <person name="Pelletier E."/>
            <person name="Niang G."/>
            <person name="Scheremetjew M."/>
            <person name="Finn R."/>
            <person name="Kale V."/>
            <person name="Holt S."/>
            <person name="Cochrane G."/>
            <person name="Meng A."/>
            <person name="Brown T."/>
            <person name="Cohen L."/>
        </authorList>
    </citation>
    <scope>NUCLEOTIDE SEQUENCE</scope>
    <source>
        <strain evidence="8">NY070348D</strain>
    </source>
</reference>
<feature type="domain" description="MMS19 C-terminal" evidence="6">
    <location>
        <begin position="611"/>
        <end position="1021"/>
    </location>
</feature>
<protein>
    <recommendedName>
        <fullName evidence="5">MMS19 nucleotide excision repair protein</fullName>
    </recommendedName>
</protein>
<accession>A0A7S2W8N8</accession>
<dbReference type="GO" id="GO:0097361">
    <property type="term" value="C:cytosolic [4Fe-4S] assembly targeting complex"/>
    <property type="evidence" value="ECO:0007669"/>
    <property type="project" value="UniProtKB-UniRule"/>
</dbReference>
<gene>
    <name evidence="8" type="ORF">QSP1433_LOCUS3944</name>
</gene>
<evidence type="ECO:0000259" key="6">
    <source>
        <dbReference type="Pfam" id="PF12460"/>
    </source>
</evidence>
<keyword evidence="5" id="KW-0234">DNA repair</keyword>
<dbReference type="GO" id="GO:0005634">
    <property type="term" value="C:nucleus"/>
    <property type="evidence" value="ECO:0007669"/>
    <property type="project" value="UniProtKB-SubCell"/>
</dbReference>
<evidence type="ECO:0000256" key="2">
    <source>
        <dbReference type="ARBA" id="ARBA00009340"/>
    </source>
</evidence>
<comment type="function">
    <text evidence="5">Key component of the cytosolic iron-sulfur protein assembly (CIA) complex, a multiprotein complex that mediates the incorporation of iron-sulfur cluster into apoproteins specifically involved in DNA metabolism and genomic integrity. In the CIA complex, MMS19 acts as an adapter between early-acting CIA components and a subset of cellular target iron-sulfur proteins.</text>
</comment>
<dbReference type="GO" id="GO:0051604">
    <property type="term" value="P:protein maturation"/>
    <property type="evidence" value="ECO:0007669"/>
    <property type="project" value="UniProtKB-UniRule"/>
</dbReference>
<evidence type="ECO:0000256" key="3">
    <source>
        <dbReference type="ARBA" id="ARBA00022737"/>
    </source>
</evidence>
<dbReference type="Pfam" id="PF14500">
    <property type="entry name" value="MMS19_N"/>
    <property type="match status" value="1"/>
</dbReference>
<keyword evidence="3" id="KW-0677">Repeat</keyword>
<dbReference type="InterPro" id="IPR016024">
    <property type="entry name" value="ARM-type_fold"/>
</dbReference>
<evidence type="ECO:0000256" key="4">
    <source>
        <dbReference type="ARBA" id="ARBA00023242"/>
    </source>
</evidence>
<dbReference type="AlphaFoldDB" id="A0A7S2W8N8"/>
<sequence length="1067" mass="118617">MEQLVGEAALPRGIDAYCSPDSSDDARVQGLNSVILQLHRGNVSTVNDLVAGHLRPYLTNADAYVRMRGTKLVAECLKRLPDMKLDEKVMGALVKFFVERFKLDYDSATPCLAALSALLELHETVFPISTIRTVTCGVLKDHHVPAMTQSLRIAVYNLVTILVNRDRYLKALQDQFDGLELVELFSNAMEGEKDPRCLLVCLRVASVLVSKDNLKFRSDSDEQVAVERIFDVTCVYFPIVFKPPPNDPFNIKASDLWNALYGVFKCNPLMGDQVLPMLLDKLNLVSADAAMAKADSLRTLKFCVPSYGCSMLSSYLEPLKGVLHRNIVNADQAQVAEESLQVLRVVVEMLSREEDLLQTVKKDSGRSENWNDFVEVIVEESTESVKDSIDSMVGRASGRLLCVVARASAFGFSSVLKKLLVVIHGWCDREDLSMTQRNATFELLRGLIHAIDPDIDFQKDQNPMTPEYVSIIFGLLFTELESCDPQLATKRRCVEGVKEAFGEGMISSARTGNDRPRTVSSVVNSSKPLAIAGLEDLIVRPPSTLLNMNQVEKVIKCWSELLASVSLDDEDAELIEGACLKSLVKTGKAKEMCADLISTITVPAVKRSGKLDALADLCAIPKVFDSVMPHMLDNVKFEHLHKKLVPTIAKIIESNRNYEKGLEGCCLPLVPSDSFQDPVLLSKILHALKRKDLADNRVIDIVRALCQCVSVETQATLIRFAFTSMLEESKDHNDVLEYTMPAITAIAGSVRPEVASRDDLFVVHDIVQTLLGTAGDTRTSETVGESASKCIASLFNKMDLAAYETLVAQTVANLLALCGDASNPMRVKNLKTLSWISKGLAMRSHPASIKISDQVILYFLQDEDKDFSVCAANYFGLVLKTSREVLNRSCHSRQNLFFQQRFFGQNFGKIMEKLEAVKDSGRKKVLLLAAVRLVEFVPKAVLLQEVEPVLRLLTQALSSAQDDYEVQTSALVSLHIIVENNIEATEPYLLMIIPLLLEMTKYTPGLSARHRALAIDCVFAFASFPYNKIHSVRNLVNRKLCHALDDPKRPVRKRAVKCRNRWLILNV</sequence>
<evidence type="ECO:0000259" key="7">
    <source>
        <dbReference type="Pfam" id="PF14500"/>
    </source>
</evidence>
<dbReference type="GO" id="GO:0006281">
    <property type="term" value="P:DNA repair"/>
    <property type="evidence" value="ECO:0007669"/>
    <property type="project" value="UniProtKB-UniRule"/>
</dbReference>
<dbReference type="SUPFAM" id="SSF48371">
    <property type="entry name" value="ARM repeat"/>
    <property type="match status" value="1"/>
</dbReference>
<dbReference type="InterPro" id="IPR024687">
    <property type="entry name" value="MMS19_C"/>
</dbReference>
<proteinExistence type="inferred from homology"/>
<dbReference type="InterPro" id="IPR011989">
    <property type="entry name" value="ARM-like"/>
</dbReference>
<organism evidence="8">
    <name type="scientific">Mucochytrium quahogii</name>
    <dbReference type="NCBI Taxonomy" id="96639"/>
    <lineage>
        <taxon>Eukaryota</taxon>
        <taxon>Sar</taxon>
        <taxon>Stramenopiles</taxon>
        <taxon>Bigyra</taxon>
        <taxon>Labyrinthulomycetes</taxon>
        <taxon>Thraustochytrida</taxon>
        <taxon>Thraustochytriidae</taxon>
        <taxon>Mucochytrium</taxon>
    </lineage>
</organism>
<evidence type="ECO:0000256" key="1">
    <source>
        <dbReference type="ARBA" id="ARBA00004123"/>
    </source>
</evidence>
<dbReference type="Pfam" id="PF12460">
    <property type="entry name" value="MMS19_C"/>
    <property type="match status" value="1"/>
</dbReference>
<name>A0A7S2W8N8_9STRA</name>
<dbReference type="InterPro" id="IPR039920">
    <property type="entry name" value="MMS19"/>
</dbReference>
<dbReference type="PANTHER" id="PTHR12891:SF0">
    <property type="entry name" value="MMS19 NUCLEOTIDE EXCISION REPAIR PROTEIN HOMOLOG"/>
    <property type="match status" value="1"/>
</dbReference>
<dbReference type="InterPro" id="IPR029240">
    <property type="entry name" value="MMS19_N"/>
</dbReference>
<evidence type="ECO:0000313" key="8">
    <source>
        <dbReference type="EMBL" id="CAD9672455.1"/>
    </source>
</evidence>
<keyword evidence="5" id="KW-0227">DNA damage</keyword>
<dbReference type="GO" id="GO:0016226">
    <property type="term" value="P:iron-sulfur cluster assembly"/>
    <property type="evidence" value="ECO:0007669"/>
    <property type="project" value="UniProtKB-UniRule"/>
</dbReference>
<dbReference type="EMBL" id="HBHK01006534">
    <property type="protein sequence ID" value="CAD9672455.1"/>
    <property type="molecule type" value="Transcribed_RNA"/>
</dbReference>
<dbReference type="PANTHER" id="PTHR12891">
    <property type="entry name" value="DNA REPAIR/TRANSCRIPTION PROTEIN MET18/MMS19"/>
    <property type="match status" value="1"/>
</dbReference>